<name>A0A6A1VPK6_9ROSI</name>
<proteinExistence type="predicted"/>
<sequence length="84" mass="8906">MVEALKLLTERSNTIASVQCSLLATQEYLKLQLNVVETQGASSTAGEADGSGPSADNDIDSEEEDDEDSGEDAKHISSDTDDDE</sequence>
<accession>A0A6A1VPK6</accession>
<evidence type="ECO:0000313" key="2">
    <source>
        <dbReference type="EMBL" id="KAB1214821.1"/>
    </source>
</evidence>
<feature type="region of interest" description="Disordered" evidence="1">
    <location>
        <begin position="39"/>
        <end position="84"/>
    </location>
</feature>
<dbReference type="EMBL" id="RXIC02000023">
    <property type="protein sequence ID" value="KAB1214821.1"/>
    <property type="molecule type" value="Genomic_DNA"/>
</dbReference>
<feature type="compositionally biased region" description="Acidic residues" evidence="1">
    <location>
        <begin position="57"/>
        <end position="70"/>
    </location>
</feature>
<organism evidence="2 3">
    <name type="scientific">Morella rubra</name>
    <name type="common">Chinese bayberry</name>
    <dbReference type="NCBI Taxonomy" id="262757"/>
    <lineage>
        <taxon>Eukaryota</taxon>
        <taxon>Viridiplantae</taxon>
        <taxon>Streptophyta</taxon>
        <taxon>Embryophyta</taxon>
        <taxon>Tracheophyta</taxon>
        <taxon>Spermatophyta</taxon>
        <taxon>Magnoliopsida</taxon>
        <taxon>eudicotyledons</taxon>
        <taxon>Gunneridae</taxon>
        <taxon>Pentapetalae</taxon>
        <taxon>rosids</taxon>
        <taxon>fabids</taxon>
        <taxon>Fagales</taxon>
        <taxon>Myricaceae</taxon>
        <taxon>Morella</taxon>
    </lineage>
</organism>
<dbReference type="AlphaFoldDB" id="A0A6A1VPK6"/>
<evidence type="ECO:0000313" key="3">
    <source>
        <dbReference type="Proteomes" id="UP000516437"/>
    </source>
</evidence>
<evidence type="ECO:0000256" key="1">
    <source>
        <dbReference type="SAM" id="MobiDB-lite"/>
    </source>
</evidence>
<gene>
    <name evidence="2" type="ORF">CJ030_MR5G018789</name>
</gene>
<reference evidence="2 3" key="1">
    <citation type="journal article" date="2019" name="Plant Biotechnol. J.">
        <title>The red bayberry genome and genetic basis of sex determination.</title>
        <authorList>
            <person name="Jia H.M."/>
            <person name="Jia H.J."/>
            <person name="Cai Q.L."/>
            <person name="Wang Y."/>
            <person name="Zhao H.B."/>
            <person name="Yang W.F."/>
            <person name="Wang G.Y."/>
            <person name="Li Y.H."/>
            <person name="Zhan D.L."/>
            <person name="Shen Y.T."/>
            <person name="Niu Q.F."/>
            <person name="Chang L."/>
            <person name="Qiu J."/>
            <person name="Zhao L."/>
            <person name="Xie H.B."/>
            <person name="Fu W.Y."/>
            <person name="Jin J."/>
            <person name="Li X.W."/>
            <person name="Jiao Y."/>
            <person name="Zhou C.C."/>
            <person name="Tu T."/>
            <person name="Chai C.Y."/>
            <person name="Gao J.L."/>
            <person name="Fan L.J."/>
            <person name="van de Weg E."/>
            <person name="Wang J.Y."/>
            <person name="Gao Z.S."/>
        </authorList>
    </citation>
    <scope>NUCLEOTIDE SEQUENCE [LARGE SCALE GENOMIC DNA]</scope>
    <source>
        <tissue evidence="2">Leaves</tissue>
    </source>
</reference>
<protein>
    <submittedName>
        <fullName evidence="2">Uncharacterized protein</fullName>
    </submittedName>
</protein>
<dbReference type="Proteomes" id="UP000516437">
    <property type="component" value="Chromosome 5"/>
</dbReference>
<comment type="caution">
    <text evidence="2">The sequence shown here is derived from an EMBL/GenBank/DDBJ whole genome shotgun (WGS) entry which is preliminary data.</text>
</comment>
<keyword evidence="3" id="KW-1185">Reference proteome</keyword>